<dbReference type="EMBL" id="PFEE01000010">
    <property type="protein sequence ID" value="PJE63942.1"/>
    <property type="molecule type" value="Genomic_DNA"/>
</dbReference>
<feature type="domain" description="Trigger factor ribosome-binding bacterial" evidence="10">
    <location>
        <begin position="6"/>
        <end position="135"/>
    </location>
</feature>
<dbReference type="InterPro" id="IPR008881">
    <property type="entry name" value="Trigger_fac_ribosome-bd_bac"/>
</dbReference>
<name>A0A2M8KVK7_9BACT</name>
<sequence length="292" mass="33929">MKFTEKKETLPKQTLQITVQVPWNEVEQAQEKAVVELQKSFETEGFRKGKAPVAVVKEKMGQQRLLEEGAQQLLMDLYRDLLEKHAIKPYIDPKVDLLKAPLNGEWEIRFTVALQPKLTKVPDYKKAALKVHGEEKKDAIWVPGKDAKKEEEKDKHSKTDDRLQKILDLVMKETELEISDLIVDHELNRRLASLHDEIAKLGMTVDQYLRARQETQDTLRAKIKKEVVDLYTLEFLLDAIAQEEKIEIGEKELEAIYAQAKNEKDKEAMKQNAYFYSRLVRKQKTLDYLASL</sequence>
<keyword evidence="8" id="KW-0413">Isomerase</keyword>
<dbReference type="GO" id="GO:0044183">
    <property type="term" value="F:protein folding chaperone"/>
    <property type="evidence" value="ECO:0007669"/>
    <property type="project" value="TreeGrafter"/>
</dbReference>
<dbReference type="AlphaFoldDB" id="A0A2M8KVK7"/>
<dbReference type="GO" id="GO:0015031">
    <property type="term" value="P:protein transport"/>
    <property type="evidence" value="ECO:0007669"/>
    <property type="project" value="InterPro"/>
</dbReference>
<comment type="subcellular location">
    <subcellularLocation>
        <location evidence="2">Cytoplasm</location>
    </subcellularLocation>
</comment>
<dbReference type="InterPro" id="IPR008880">
    <property type="entry name" value="Trigger_fac_C"/>
</dbReference>
<evidence type="ECO:0000256" key="5">
    <source>
        <dbReference type="ARBA" id="ARBA00016902"/>
    </source>
</evidence>
<dbReference type="PANTHER" id="PTHR30560">
    <property type="entry name" value="TRIGGER FACTOR CHAPERONE AND PEPTIDYL-PROLYL CIS/TRANS ISOMERASE"/>
    <property type="match status" value="1"/>
</dbReference>
<comment type="catalytic activity">
    <reaction evidence="1">
        <text>[protein]-peptidylproline (omega=180) = [protein]-peptidylproline (omega=0)</text>
        <dbReference type="Rhea" id="RHEA:16237"/>
        <dbReference type="Rhea" id="RHEA-COMP:10747"/>
        <dbReference type="Rhea" id="RHEA-COMP:10748"/>
        <dbReference type="ChEBI" id="CHEBI:83833"/>
        <dbReference type="ChEBI" id="CHEBI:83834"/>
        <dbReference type="EC" id="5.2.1.8"/>
    </reaction>
</comment>
<evidence type="ECO:0000256" key="6">
    <source>
        <dbReference type="ARBA" id="ARBA00023110"/>
    </source>
</evidence>
<evidence type="ECO:0000313" key="12">
    <source>
        <dbReference type="EMBL" id="PJE63942.1"/>
    </source>
</evidence>
<dbReference type="Pfam" id="PF05698">
    <property type="entry name" value="Trigger_C"/>
    <property type="match status" value="1"/>
</dbReference>
<dbReference type="Gene3D" id="3.30.70.1050">
    <property type="entry name" value="Trigger factor ribosome-binding domain"/>
    <property type="match status" value="1"/>
</dbReference>
<dbReference type="InterPro" id="IPR005215">
    <property type="entry name" value="Trig_fac"/>
</dbReference>
<dbReference type="SUPFAM" id="SSF109998">
    <property type="entry name" value="Triger factor/SurA peptide-binding domain-like"/>
    <property type="match status" value="1"/>
</dbReference>
<dbReference type="PANTHER" id="PTHR30560:SF3">
    <property type="entry name" value="TRIGGER FACTOR-LIKE PROTEIN TIG, CHLOROPLASTIC"/>
    <property type="match status" value="1"/>
</dbReference>
<evidence type="ECO:0000256" key="4">
    <source>
        <dbReference type="ARBA" id="ARBA00013194"/>
    </source>
</evidence>
<dbReference type="GO" id="GO:0003755">
    <property type="term" value="F:peptidyl-prolyl cis-trans isomerase activity"/>
    <property type="evidence" value="ECO:0007669"/>
    <property type="project" value="UniProtKB-KW"/>
</dbReference>
<dbReference type="GO" id="GO:0043335">
    <property type="term" value="P:protein unfolding"/>
    <property type="evidence" value="ECO:0007669"/>
    <property type="project" value="TreeGrafter"/>
</dbReference>
<accession>A0A2M8KVK7</accession>
<organism evidence="12 13">
    <name type="scientific">Candidatus Roizmanbacteria bacterium CG10_big_fil_rev_8_21_14_0_10_45_7</name>
    <dbReference type="NCBI Taxonomy" id="1974854"/>
    <lineage>
        <taxon>Bacteria</taxon>
        <taxon>Candidatus Roizmaniibacteriota</taxon>
    </lineage>
</organism>
<gene>
    <name evidence="12" type="ORF">COU89_00535</name>
</gene>
<reference evidence="13" key="1">
    <citation type="submission" date="2017-09" db="EMBL/GenBank/DDBJ databases">
        <title>Depth-based differentiation of microbial function through sediment-hosted aquifers and enrichment of novel symbionts in the deep terrestrial subsurface.</title>
        <authorList>
            <person name="Probst A.J."/>
            <person name="Ladd B."/>
            <person name="Jarett J.K."/>
            <person name="Geller-Mcgrath D.E."/>
            <person name="Sieber C.M.K."/>
            <person name="Emerson J.B."/>
            <person name="Anantharaman K."/>
            <person name="Thomas B.C."/>
            <person name="Malmstrom R."/>
            <person name="Stieglmeier M."/>
            <person name="Klingl A."/>
            <person name="Woyke T."/>
            <person name="Ryan C.M."/>
            <person name="Banfield J.F."/>
        </authorList>
    </citation>
    <scope>NUCLEOTIDE SEQUENCE [LARGE SCALE GENOMIC DNA]</scope>
</reference>
<keyword evidence="7" id="KW-0143">Chaperone</keyword>
<evidence type="ECO:0000313" key="13">
    <source>
        <dbReference type="Proteomes" id="UP000231569"/>
    </source>
</evidence>
<dbReference type="EC" id="5.2.1.8" evidence="4"/>
<dbReference type="Gene3D" id="1.10.3120.10">
    <property type="entry name" value="Trigger factor, C-terminal domain"/>
    <property type="match status" value="1"/>
</dbReference>
<dbReference type="InterPro" id="IPR037041">
    <property type="entry name" value="Trigger_fac_C_sf"/>
</dbReference>
<dbReference type="Pfam" id="PF05697">
    <property type="entry name" value="Trigger_N"/>
    <property type="match status" value="1"/>
</dbReference>
<dbReference type="InterPro" id="IPR036611">
    <property type="entry name" value="Trigger_fac_ribosome-bd_sf"/>
</dbReference>
<dbReference type="SUPFAM" id="SSF102735">
    <property type="entry name" value="Trigger factor ribosome-binding domain"/>
    <property type="match status" value="1"/>
</dbReference>
<protein>
    <recommendedName>
        <fullName evidence="5">Trigger factor</fullName>
        <ecNumber evidence="4">5.2.1.8</ecNumber>
    </recommendedName>
    <alternativeName>
        <fullName evidence="9">PPIase</fullName>
    </alternativeName>
</protein>
<comment type="caution">
    <text evidence="12">The sequence shown here is derived from an EMBL/GenBank/DDBJ whole genome shotgun (WGS) entry which is preliminary data.</text>
</comment>
<evidence type="ECO:0000256" key="2">
    <source>
        <dbReference type="ARBA" id="ARBA00004496"/>
    </source>
</evidence>
<proteinExistence type="inferred from homology"/>
<evidence type="ECO:0000256" key="8">
    <source>
        <dbReference type="ARBA" id="ARBA00023235"/>
    </source>
</evidence>
<evidence type="ECO:0000259" key="10">
    <source>
        <dbReference type="Pfam" id="PF05697"/>
    </source>
</evidence>
<evidence type="ECO:0000259" key="11">
    <source>
        <dbReference type="Pfam" id="PF05698"/>
    </source>
</evidence>
<keyword evidence="6" id="KW-0697">Rotamase</keyword>
<evidence type="ECO:0000256" key="3">
    <source>
        <dbReference type="ARBA" id="ARBA00005464"/>
    </source>
</evidence>
<evidence type="ECO:0000256" key="1">
    <source>
        <dbReference type="ARBA" id="ARBA00000971"/>
    </source>
</evidence>
<dbReference type="Proteomes" id="UP000231569">
    <property type="component" value="Unassembled WGS sequence"/>
</dbReference>
<dbReference type="GO" id="GO:0043022">
    <property type="term" value="F:ribosome binding"/>
    <property type="evidence" value="ECO:0007669"/>
    <property type="project" value="TreeGrafter"/>
</dbReference>
<evidence type="ECO:0000256" key="9">
    <source>
        <dbReference type="ARBA" id="ARBA00029986"/>
    </source>
</evidence>
<dbReference type="InterPro" id="IPR027304">
    <property type="entry name" value="Trigger_fact/SurA_dom_sf"/>
</dbReference>
<feature type="domain" description="Trigger factor C-terminal" evidence="11">
    <location>
        <begin position="149"/>
        <end position="271"/>
    </location>
</feature>
<evidence type="ECO:0000256" key="7">
    <source>
        <dbReference type="ARBA" id="ARBA00023186"/>
    </source>
</evidence>
<dbReference type="GO" id="GO:0005737">
    <property type="term" value="C:cytoplasm"/>
    <property type="evidence" value="ECO:0007669"/>
    <property type="project" value="UniProtKB-SubCell"/>
</dbReference>
<dbReference type="GO" id="GO:0051083">
    <property type="term" value="P:'de novo' cotranslational protein folding"/>
    <property type="evidence" value="ECO:0007669"/>
    <property type="project" value="TreeGrafter"/>
</dbReference>
<comment type="similarity">
    <text evidence="3">Belongs to the FKBP-type PPIase family. Tig subfamily.</text>
</comment>